<dbReference type="InterPro" id="IPR001647">
    <property type="entry name" value="HTH_TetR"/>
</dbReference>
<accession>C7MDY6</accession>
<dbReference type="GO" id="GO:0003677">
    <property type="term" value="F:DNA binding"/>
    <property type="evidence" value="ECO:0007669"/>
    <property type="project" value="UniProtKB-UniRule"/>
</dbReference>
<dbReference type="PRINTS" id="PR00455">
    <property type="entry name" value="HTHTETR"/>
</dbReference>
<dbReference type="SUPFAM" id="SSF46689">
    <property type="entry name" value="Homeodomain-like"/>
    <property type="match status" value="1"/>
</dbReference>
<dbReference type="PANTHER" id="PTHR47506:SF1">
    <property type="entry name" value="HTH-TYPE TRANSCRIPTIONAL REGULATOR YJDC"/>
    <property type="match status" value="1"/>
</dbReference>
<dbReference type="PATRIC" id="fig|446465.5.peg.1968"/>
<dbReference type="InterPro" id="IPR036271">
    <property type="entry name" value="Tet_transcr_reg_TetR-rel_C_sf"/>
</dbReference>
<dbReference type="Proteomes" id="UP000001919">
    <property type="component" value="Chromosome"/>
</dbReference>
<dbReference type="OrthoDB" id="7505659at2"/>
<dbReference type="SUPFAM" id="SSF48498">
    <property type="entry name" value="Tetracyclin repressor-like, C-terminal domain"/>
    <property type="match status" value="1"/>
</dbReference>
<organism evidence="7 8">
    <name type="scientific">Brachybacterium faecium (strain ATCC 43885 / DSM 4810 / JCM 11609 / LMG 19847 / NBRC 14762 / NCIMB 9860 / 6-10)</name>
    <dbReference type="NCBI Taxonomy" id="446465"/>
    <lineage>
        <taxon>Bacteria</taxon>
        <taxon>Bacillati</taxon>
        <taxon>Actinomycetota</taxon>
        <taxon>Actinomycetes</taxon>
        <taxon>Micrococcales</taxon>
        <taxon>Dermabacteraceae</taxon>
        <taxon>Brachybacterium</taxon>
    </lineage>
</organism>
<feature type="domain" description="HTH tetR-type" evidence="6">
    <location>
        <begin position="58"/>
        <end position="118"/>
    </location>
</feature>
<dbReference type="KEGG" id="bfa:Bfae_19820"/>
<evidence type="ECO:0000313" key="7">
    <source>
        <dbReference type="EMBL" id="ACU85793.1"/>
    </source>
</evidence>
<dbReference type="AlphaFoldDB" id="C7MDY6"/>
<name>C7MDY6_BRAFD</name>
<feature type="compositionally biased region" description="Low complexity" evidence="5">
    <location>
        <begin position="24"/>
        <end position="46"/>
    </location>
</feature>
<dbReference type="HOGENOM" id="CLU_088860_0_0_11"/>
<evidence type="ECO:0000256" key="4">
    <source>
        <dbReference type="PROSITE-ProRule" id="PRU00335"/>
    </source>
</evidence>
<dbReference type="Pfam" id="PF00440">
    <property type="entry name" value="TetR_N"/>
    <property type="match status" value="1"/>
</dbReference>
<dbReference type="eggNOG" id="COG1309">
    <property type="taxonomic scope" value="Bacteria"/>
</dbReference>
<dbReference type="InterPro" id="IPR009057">
    <property type="entry name" value="Homeodomain-like_sf"/>
</dbReference>
<dbReference type="Gene3D" id="1.10.357.10">
    <property type="entry name" value="Tetracycline Repressor, domain 2"/>
    <property type="match status" value="1"/>
</dbReference>
<dbReference type="PANTHER" id="PTHR47506">
    <property type="entry name" value="TRANSCRIPTIONAL REGULATORY PROTEIN"/>
    <property type="match status" value="1"/>
</dbReference>
<reference evidence="7 8" key="1">
    <citation type="journal article" date="2009" name="Stand. Genomic Sci.">
        <title>Complete genome sequence of Brachybacterium faecium type strain (Schefferle 6-10).</title>
        <authorList>
            <person name="Lapidus A."/>
            <person name="Pukall R."/>
            <person name="Labuttii K."/>
            <person name="Copeland A."/>
            <person name="Del Rio T.G."/>
            <person name="Nolan M."/>
            <person name="Chen F."/>
            <person name="Lucas S."/>
            <person name="Tice H."/>
            <person name="Cheng J.F."/>
            <person name="Bruce D."/>
            <person name="Goodwin L."/>
            <person name="Pitluck S."/>
            <person name="Rohde M."/>
            <person name="Goker M."/>
            <person name="Pati A."/>
            <person name="Ivanova N."/>
            <person name="Mavrommatis K."/>
            <person name="Chen A."/>
            <person name="Palaniappan K."/>
            <person name="D'haeseleer P."/>
            <person name="Chain P."/>
            <person name="Bristow J."/>
            <person name="Eisen J.A."/>
            <person name="Markowitz V."/>
            <person name="Hugenholtz P."/>
            <person name="Kyrpides N.C."/>
            <person name="Klenk H.P."/>
        </authorList>
    </citation>
    <scope>NUCLEOTIDE SEQUENCE [LARGE SCALE GENOMIC DNA]</scope>
    <source>
        <strain evidence="8">ATCC 43885 / DSM 4810 / JCM 11609 / LMG 19847 / NBRC 14762 / NCIMB 9860 / 6-10</strain>
    </source>
</reference>
<sequence length="260" mass="28281">MSERMASRDAQGSARPTEKTPNRTASAPPHGTAAAPAPSAETRTSAGFGGFGPRLAPRDRREEIVDGAAEMFAEHGYHGASLRDISSHIGISHSGMLHHFESKDALLDGVIDRLEEHAQVALDRAEELAADRGALLRGLAEVWHPASLPIRLLATLDAESVNEDHHGRYRMARLRRVHEHILESCFSAFAERGLLREDADPAFAGRALLAVVLNLAVREKTVRPLQHRSHDDAPLKDLAMQVATSFRDEPAEESAPSPEA</sequence>
<evidence type="ECO:0000256" key="3">
    <source>
        <dbReference type="ARBA" id="ARBA00023163"/>
    </source>
</evidence>
<evidence type="ECO:0000256" key="5">
    <source>
        <dbReference type="SAM" id="MobiDB-lite"/>
    </source>
</evidence>
<dbReference type="EMBL" id="CP001643">
    <property type="protein sequence ID" value="ACU85793.1"/>
    <property type="molecule type" value="Genomic_DNA"/>
</dbReference>
<keyword evidence="1" id="KW-0805">Transcription regulation</keyword>
<keyword evidence="2 4" id="KW-0238">DNA-binding</keyword>
<feature type="DNA-binding region" description="H-T-H motif" evidence="4">
    <location>
        <begin position="81"/>
        <end position="100"/>
    </location>
</feature>
<dbReference type="STRING" id="446465.Bfae_19820"/>
<dbReference type="PROSITE" id="PS50977">
    <property type="entry name" value="HTH_TETR_2"/>
    <property type="match status" value="1"/>
</dbReference>
<keyword evidence="3" id="KW-0804">Transcription</keyword>
<evidence type="ECO:0000256" key="1">
    <source>
        <dbReference type="ARBA" id="ARBA00023015"/>
    </source>
</evidence>
<protein>
    <submittedName>
        <fullName evidence="7">Transcriptional regulator</fullName>
    </submittedName>
</protein>
<evidence type="ECO:0000259" key="6">
    <source>
        <dbReference type="PROSITE" id="PS50977"/>
    </source>
</evidence>
<keyword evidence="8" id="KW-1185">Reference proteome</keyword>
<proteinExistence type="predicted"/>
<evidence type="ECO:0000256" key="2">
    <source>
        <dbReference type="ARBA" id="ARBA00023125"/>
    </source>
</evidence>
<evidence type="ECO:0000313" key="8">
    <source>
        <dbReference type="Proteomes" id="UP000001919"/>
    </source>
</evidence>
<feature type="region of interest" description="Disordered" evidence="5">
    <location>
        <begin position="1"/>
        <end position="58"/>
    </location>
</feature>
<gene>
    <name evidence="7" type="ordered locus">Bfae_19820</name>
</gene>